<dbReference type="InterPro" id="IPR011034">
    <property type="entry name" value="Formyl_transferase-like_C_sf"/>
</dbReference>
<dbReference type="GO" id="GO:0005739">
    <property type="term" value="C:mitochondrion"/>
    <property type="evidence" value="ECO:0007669"/>
    <property type="project" value="TreeGrafter"/>
</dbReference>
<dbReference type="AlphaFoldDB" id="A0A1Y2HW66"/>
<evidence type="ECO:0000256" key="2">
    <source>
        <dbReference type="ARBA" id="ARBA00012261"/>
    </source>
</evidence>
<dbReference type="Proteomes" id="UP000193411">
    <property type="component" value="Unassembled WGS sequence"/>
</dbReference>
<comment type="caution">
    <text evidence="8">The sequence shown here is derived from an EMBL/GenBank/DDBJ whole genome shotgun (WGS) entry which is preliminary data.</text>
</comment>
<feature type="domain" description="Formyl transferase N-terminal" evidence="6">
    <location>
        <begin position="31"/>
        <end position="191"/>
    </location>
</feature>
<protein>
    <recommendedName>
        <fullName evidence="3">Methionyl-tRNA formyltransferase, mitochondrial</fullName>
        <ecNumber evidence="2">2.1.2.9</ecNumber>
    </recommendedName>
</protein>
<gene>
    <name evidence="8" type="ORF">BCR44DRAFT_127140</name>
</gene>
<evidence type="ECO:0000259" key="7">
    <source>
        <dbReference type="Pfam" id="PF02911"/>
    </source>
</evidence>
<organism evidence="8 9">
    <name type="scientific">Catenaria anguillulae PL171</name>
    <dbReference type="NCBI Taxonomy" id="765915"/>
    <lineage>
        <taxon>Eukaryota</taxon>
        <taxon>Fungi</taxon>
        <taxon>Fungi incertae sedis</taxon>
        <taxon>Blastocladiomycota</taxon>
        <taxon>Blastocladiomycetes</taxon>
        <taxon>Blastocladiales</taxon>
        <taxon>Catenariaceae</taxon>
        <taxon>Catenaria</taxon>
    </lineage>
</organism>
<evidence type="ECO:0000256" key="3">
    <source>
        <dbReference type="ARBA" id="ARBA00014185"/>
    </source>
</evidence>
<dbReference type="Pfam" id="PF00551">
    <property type="entry name" value="Formyl_trans_N"/>
    <property type="match status" value="1"/>
</dbReference>
<dbReference type="SUPFAM" id="SSF50486">
    <property type="entry name" value="FMT C-terminal domain-like"/>
    <property type="match status" value="1"/>
</dbReference>
<keyword evidence="5" id="KW-0648">Protein biosynthesis</keyword>
<comment type="similarity">
    <text evidence="1">Belongs to the Fmt family.</text>
</comment>
<name>A0A1Y2HW66_9FUNG</name>
<feature type="domain" description="Formyl transferase C-terminal" evidence="7">
    <location>
        <begin position="239"/>
        <end position="349"/>
    </location>
</feature>
<dbReference type="EC" id="2.1.2.9" evidence="2"/>
<evidence type="ECO:0000259" key="6">
    <source>
        <dbReference type="Pfam" id="PF00551"/>
    </source>
</evidence>
<proteinExistence type="inferred from homology"/>
<dbReference type="Gene3D" id="3.40.50.12230">
    <property type="match status" value="1"/>
</dbReference>
<accession>A0A1Y2HW66</accession>
<evidence type="ECO:0000313" key="8">
    <source>
        <dbReference type="EMBL" id="ORZ38838.1"/>
    </source>
</evidence>
<dbReference type="PANTHER" id="PTHR11138:SF5">
    <property type="entry name" value="METHIONYL-TRNA FORMYLTRANSFERASE, MITOCHONDRIAL"/>
    <property type="match status" value="1"/>
</dbReference>
<evidence type="ECO:0000256" key="5">
    <source>
        <dbReference type="ARBA" id="ARBA00022917"/>
    </source>
</evidence>
<evidence type="ECO:0000313" key="9">
    <source>
        <dbReference type="Proteomes" id="UP000193411"/>
    </source>
</evidence>
<dbReference type="PANTHER" id="PTHR11138">
    <property type="entry name" value="METHIONYL-TRNA FORMYLTRANSFERASE"/>
    <property type="match status" value="1"/>
</dbReference>
<dbReference type="OrthoDB" id="10268103at2759"/>
<dbReference type="SUPFAM" id="SSF53328">
    <property type="entry name" value="Formyltransferase"/>
    <property type="match status" value="1"/>
</dbReference>
<dbReference type="InterPro" id="IPR036477">
    <property type="entry name" value="Formyl_transf_N_sf"/>
</dbReference>
<dbReference type="InterPro" id="IPR005794">
    <property type="entry name" value="Fmt"/>
</dbReference>
<dbReference type="CDD" id="cd08646">
    <property type="entry name" value="FMT_core_Met-tRNA-FMT_N"/>
    <property type="match status" value="1"/>
</dbReference>
<dbReference type="NCBIfam" id="TIGR00460">
    <property type="entry name" value="fmt"/>
    <property type="match status" value="1"/>
</dbReference>
<dbReference type="STRING" id="765915.A0A1Y2HW66"/>
<evidence type="ECO:0000256" key="1">
    <source>
        <dbReference type="ARBA" id="ARBA00010699"/>
    </source>
</evidence>
<dbReference type="InterPro" id="IPR005793">
    <property type="entry name" value="Formyl_trans_C"/>
</dbReference>
<keyword evidence="4 8" id="KW-0808">Transferase</keyword>
<keyword evidence="9" id="KW-1185">Reference proteome</keyword>
<dbReference type="InterPro" id="IPR041711">
    <property type="entry name" value="Met-tRNA-FMT_N"/>
</dbReference>
<dbReference type="Pfam" id="PF02911">
    <property type="entry name" value="Formyl_trans_C"/>
    <property type="match status" value="1"/>
</dbReference>
<reference evidence="8 9" key="1">
    <citation type="submission" date="2016-07" db="EMBL/GenBank/DDBJ databases">
        <title>Pervasive Adenine N6-methylation of Active Genes in Fungi.</title>
        <authorList>
            <consortium name="DOE Joint Genome Institute"/>
            <person name="Mondo S.J."/>
            <person name="Dannebaum R.O."/>
            <person name="Kuo R.C."/>
            <person name="Labutti K."/>
            <person name="Haridas S."/>
            <person name="Kuo A."/>
            <person name="Salamov A."/>
            <person name="Ahrendt S.R."/>
            <person name="Lipzen A."/>
            <person name="Sullivan W."/>
            <person name="Andreopoulos W.B."/>
            <person name="Clum A."/>
            <person name="Lindquist E."/>
            <person name="Daum C."/>
            <person name="Ramamoorthy G.K."/>
            <person name="Gryganskyi A."/>
            <person name="Culley D."/>
            <person name="Magnuson J.K."/>
            <person name="James T.Y."/>
            <person name="O'Malley M.A."/>
            <person name="Stajich J.E."/>
            <person name="Spatafora J.W."/>
            <person name="Visel A."/>
            <person name="Grigoriev I.V."/>
        </authorList>
    </citation>
    <scope>NUCLEOTIDE SEQUENCE [LARGE SCALE GENOMIC DNA]</scope>
    <source>
        <strain evidence="8 9">PL171</strain>
    </source>
</reference>
<dbReference type="InterPro" id="IPR002376">
    <property type="entry name" value="Formyl_transf_N"/>
</dbReference>
<sequence>MHSASIRHLQHHARLRPLTGSLSLCRREYHVAFFGSDTFSVRVLSHLLSSANASLPIDSLTLVTPPSKPRGRGLQVTHGPLAQFATDRCLPLIHAPPKSLKGWSPPLQLDKCDLAVVVSFPYFLPRALLDRFSSGAVNLHPSLLPKYRGAAPIQYAIINGDQVTGVSVIDLDPKRFDSGAVLAQNRVEVPRPNEIQFHELADLLADRGAEAIAGVLRDYEQCRANAATQDESLVTHARKITSADAHIPTWSSVNARLLWNKWRAFGHQAPLHTTFRGVPLQLVTLGPPVDVSTKSGDKVHGLAGTIVQVDKSDGSVLVRAGVADELVRIKEIKPANKKVMSAAAFVNGVGGVKAVAAGQLVLGE</sequence>
<dbReference type="GO" id="GO:0004479">
    <property type="term" value="F:methionyl-tRNA formyltransferase activity"/>
    <property type="evidence" value="ECO:0007669"/>
    <property type="project" value="UniProtKB-EC"/>
</dbReference>
<dbReference type="EMBL" id="MCFL01000007">
    <property type="protein sequence ID" value="ORZ38838.1"/>
    <property type="molecule type" value="Genomic_DNA"/>
</dbReference>
<evidence type="ECO:0000256" key="4">
    <source>
        <dbReference type="ARBA" id="ARBA00022679"/>
    </source>
</evidence>